<dbReference type="RefSeq" id="WP_109246149.1">
    <property type="nucleotide sequence ID" value="NZ_BFFO01000008.1"/>
</dbReference>
<dbReference type="NCBIfam" id="NF002698">
    <property type="entry name" value="PRK02491.1"/>
    <property type="match status" value="1"/>
</dbReference>
<evidence type="ECO:0000256" key="4">
    <source>
        <dbReference type="ARBA" id="ARBA00022723"/>
    </source>
</evidence>
<comment type="catalytic activity">
    <reaction evidence="14 16">
        <text>XTP + H2O = XMP + diphosphate + H(+)</text>
        <dbReference type="Rhea" id="RHEA:28610"/>
        <dbReference type="ChEBI" id="CHEBI:15377"/>
        <dbReference type="ChEBI" id="CHEBI:15378"/>
        <dbReference type="ChEBI" id="CHEBI:33019"/>
        <dbReference type="ChEBI" id="CHEBI:57464"/>
        <dbReference type="ChEBI" id="CHEBI:61314"/>
        <dbReference type="EC" id="3.6.1.66"/>
    </reaction>
</comment>
<dbReference type="InterPro" id="IPR015942">
    <property type="entry name" value="Asp/Glu/hydantoin_racemase"/>
</dbReference>
<dbReference type="PROSITE" id="PS00924">
    <property type="entry name" value="ASP_GLU_RACEMASE_2"/>
    <property type="match status" value="1"/>
</dbReference>
<feature type="binding site" evidence="16">
    <location>
        <begin position="278"/>
        <end position="283"/>
    </location>
    <ligand>
        <name>substrate</name>
    </ligand>
</feature>
<comment type="catalytic activity">
    <reaction evidence="16">
        <text>ITP + H2O = IMP + diphosphate + H(+)</text>
        <dbReference type="Rhea" id="RHEA:29399"/>
        <dbReference type="ChEBI" id="CHEBI:15377"/>
        <dbReference type="ChEBI" id="CHEBI:15378"/>
        <dbReference type="ChEBI" id="CHEBI:33019"/>
        <dbReference type="ChEBI" id="CHEBI:58053"/>
        <dbReference type="ChEBI" id="CHEBI:61402"/>
        <dbReference type="EC" id="3.6.1.66"/>
    </reaction>
</comment>
<feature type="active site" description="Proton donor/acceptor" evidence="15">
    <location>
        <position position="73"/>
    </location>
</feature>
<feature type="binding site" evidence="15">
    <location>
        <begin position="184"/>
        <end position="185"/>
    </location>
    <ligand>
        <name>substrate</name>
    </ligand>
</feature>
<feature type="binding site" evidence="16">
    <location>
        <position position="341"/>
    </location>
    <ligand>
        <name>substrate</name>
    </ligand>
</feature>
<dbReference type="EC" id="5.1.1.3" evidence="15"/>
<keyword evidence="10 16" id="KW-0546">Nucleotide metabolism</keyword>
<dbReference type="Pfam" id="PF01725">
    <property type="entry name" value="Ham1p_like"/>
    <property type="match status" value="1"/>
</dbReference>
<dbReference type="GO" id="GO:0071555">
    <property type="term" value="P:cell wall organization"/>
    <property type="evidence" value="ECO:0007669"/>
    <property type="project" value="UniProtKB-KW"/>
</dbReference>
<evidence type="ECO:0000256" key="5">
    <source>
        <dbReference type="ARBA" id="ARBA00022741"/>
    </source>
</evidence>
<evidence type="ECO:0000256" key="8">
    <source>
        <dbReference type="ARBA" id="ARBA00022960"/>
    </source>
</evidence>
<dbReference type="GO" id="GO:0036220">
    <property type="term" value="F:ITP diphosphatase activity"/>
    <property type="evidence" value="ECO:0007669"/>
    <property type="project" value="UniProtKB-UniRule"/>
</dbReference>
<feature type="binding site" evidence="15">
    <location>
        <begin position="10"/>
        <end position="11"/>
    </location>
    <ligand>
        <name>substrate</name>
    </ligand>
</feature>
<feature type="binding site" evidence="16">
    <location>
        <position position="340"/>
    </location>
    <ligand>
        <name>Mg(2+)</name>
        <dbReference type="ChEBI" id="CHEBI:18420"/>
    </ligand>
</feature>
<dbReference type="AlphaFoldDB" id="A0A2R5HKP5"/>
<dbReference type="SUPFAM" id="SSF52972">
    <property type="entry name" value="ITPase-like"/>
    <property type="match status" value="1"/>
</dbReference>
<dbReference type="Gene3D" id="3.90.950.10">
    <property type="match status" value="1"/>
</dbReference>
<keyword evidence="9 15" id="KW-0573">Peptidoglycan synthesis</keyword>
<name>A0A2R5HKP5_9LACT</name>
<keyword evidence="5 16" id="KW-0547">Nucleotide-binding</keyword>
<dbReference type="PROSITE" id="PS00923">
    <property type="entry name" value="ASP_GLU_RACEMASE_1"/>
    <property type="match status" value="1"/>
</dbReference>
<evidence type="ECO:0000256" key="14">
    <source>
        <dbReference type="ARBA" id="ARBA00052017"/>
    </source>
</evidence>
<comment type="cofactor">
    <cofactor evidence="16">
        <name>Mg(2+)</name>
        <dbReference type="ChEBI" id="CHEBI:18420"/>
    </cofactor>
    <text evidence="16">Binds 1 Mg(2+) ion per subunit.</text>
</comment>
<dbReference type="CDD" id="cd00515">
    <property type="entry name" value="HAM1"/>
    <property type="match status" value="1"/>
</dbReference>
<reference evidence="18 19" key="1">
    <citation type="journal article" date="2018" name="Genome Announc.">
        <title>Draft Genome Sequence of Lactococcus sp. Strain NtB2 (JCM 32569), Isolated from the Gut of the Higher Termite Nasutitermes takasagoensis.</title>
        <authorList>
            <person name="Noda S."/>
            <person name="Aihara C."/>
            <person name="Yuki M."/>
            <person name="Ohkuma M."/>
        </authorList>
    </citation>
    <scope>NUCLEOTIDE SEQUENCE [LARGE SCALE GENOMIC DNA]</scope>
    <source>
        <strain evidence="18 19">NtB2</strain>
    </source>
</reference>
<gene>
    <name evidence="15 18" type="primary">murI</name>
    <name evidence="18" type="ORF">NtB2_01329</name>
</gene>
<dbReference type="HAMAP" id="MF_00258">
    <property type="entry name" value="Glu_racemase"/>
    <property type="match status" value="1"/>
</dbReference>
<feature type="binding site" evidence="16">
    <location>
        <position position="311"/>
    </location>
    <ligand>
        <name>Mg(2+)</name>
        <dbReference type="ChEBI" id="CHEBI:18420"/>
    </ligand>
</feature>
<evidence type="ECO:0000256" key="7">
    <source>
        <dbReference type="ARBA" id="ARBA00022842"/>
    </source>
</evidence>
<dbReference type="InterPro" id="IPR018187">
    <property type="entry name" value="Asp/Glu_racemase_AS_1"/>
</dbReference>
<sequence>MDNRPIGFLDSGVGGLTVVKELLRQLPNEEVIYIGDSKRAPYGSRNKDEILAFTWEMVNFLLSKNVKMIVMACNTATAVALEDVKEKLDIPVLGVIQAGASAVVQKTRSKQVAVIATEATVKSSAYKDIIHRKSPSVELTSLACPKFVPLVEANMMAMPEAKAVVKESLAPLKGKVDSLILGCTHYPLLKPLIQEEMGPEVQLIDSGAETVRDISVLSNYFLISGSEREAIQHRFYTTGDPATFKAIAGQWLNIDDIKVEEVDLSQSQPKTKTLIVATRNQGKAREFEALFSDRGYSIKTLNDYPELPEIEETADSFEGNARLKAETIAEITGELVVGDDSGLCVDVLGGLPGVWSHRFAGPDPTDEQNMSKLLHELASTALIPERRTAHFHTTLVASMPGKESLVIDADWPGRIATAPKGEDGFGYDPIFLVGNGDLTAAELPFEEKNEQSHRGQALRKLMVELPSWLDK</sequence>
<evidence type="ECO:0000256" key="12">
    <source>
        <dbReference type="ARBA" id="ARBA00023316"/>
    </source>
</evidence>
<dbReference type="InterPro" id="IPR004391">
    <property type="entry name" value="Glu_race"/>
</dbReference>
<comment type="similarity">
    <text evidence="2 16 17">Belongs to the HAM1 NTPase family.</text>
</comment>
<comment type="catalytic activity">
    <reaction evidence="13 16">
        <text>dITP + H2O = dIMP + diphosphate + H(+)</text>
        <dbReference type="Rhea" id="RHEA:28342"/>
        <dbReference type="ChEBI" id="CHEBI:15377"/>
        <dbReference type="ChEBI" id="CHEBI:15378"/>
        <dbReference type="ChEBI" id="CHEBI:33019"/>
        <dbReference type="ChEBI" id="CHEBI:61194"/>
        <dbReference type="ChEBI" id="CHEBI:61382"/>
        <dbReference type="EC" id="3.6.1.66"/>
    </reaction>
</comment>
<dbReference type="InterPro" id="IPR001920">
    <property type="entry name" value="Asp/Glu_race"/>
</dbReference>
<proteinExistence type="inferred from homology"/>
<feature type="binding site" evidence="16">
    <location>
        <begin position="425"/>
        <end position="428"/>
    </location>
    <ligand>
        <name>substrate</name>
    </ligand>
</feature>
<dbReference type="PANTHER" id="PTHR21198">
    <property type="entry name" value="GLUTAMATE RACEMASE"/>
    <property type="match status" value="1"/>
</dbReference>
<dbReference type="InterPro" id="IPR002637">
    <property type="entry name" value="RdgB/HAM1"/>
</dbReference>
<evidence type="ECO:0000256" key="11">
    <source>
        <dbReference type="ARBA" id="ARBA00023235"/>
    </source>
</evidence>
<evidence type="ECO:0000313" key="19">
    <source>
        <dbReference type="Proteomes" id="UP000245021"/>
    </source>
</evidence>
<keyword evidence="8 15" id="KW-0133">Cell shape</keyword>
<evidence type="ECO:0000256" key="15">
    <source>
        <dbReference type="HAMAP-Rule" id="MF_00258"/>
    </source>
</evidence>
<dbReference type="EC" id="3.6.1.66" evidence="16"/>
<keyword evidence="7 16" id="KW-0460">Magnesium</keyword>
<evidence type="ECO:0000256" key="1">
    <source>
        <dbReference type="ARBA" id="ARBA00001602"/>
    </source>
</evidence>
<dbReference type="GO" id="GO:0042802">
    <property type="term" value="F:identical protein binding"/>
    <property type="evidence" value="ECO:0007669"/>
    <property type="project" value="UniProtKB-ARBA"/>
</dbReference>
<evidence type="ECO:0000256" key="6">
    <source>
        <dbReference type="ARBA" id="ARBA00022801"/>
    </source>
</evidence>
<comment type="function">
    <text evidence="16">Pyrophosphatase that catalyzes the hydrolysis of nucleoside triphosphates to their monophosphate derivatives, with a high preference for the non-canonical purine nucleotides XTP (xanthosine triphosphate), dITP (deoxyinosine triphosphate) and ITP. Seems to function as a house-cleaning enzyme that removes non-canonical purine nucleotides from the nucleotide pool, thus preventing their incorporation into DNA/RNA and avoiding chromosomal lesions.</text>
</comment>
<keyword evidence="12 15" id="KW-0961">Cell wall biogenesis/degradation</keyword>
<keyword evidence="6 16" id="KW-0378">Hydrolase</keyword>
<feature type="active site" description="Proton donor/acceptor" evidence="15">
    <location>
        <position position="183"/>
    </location>
</feature>
<feature type="binding site" evidence="16">
    <location>
        <begin position="453"/>
        <end position="454"/>
    </location>
    <ligand>
        <name>substrate</name>
    </ligand>
</feature>
<dbReference type="GO" id="GO:0000166">
    <property type="term" value="F:nucleotide binding"/>
    <property type="evidence" value="ECO:0007669"/>
    <property type="project" value="UniProtKB-KW"/>
</dbReference>
<comment type="subunit">
    <text evidence="3 16">Homodimer.</text>
</comment>
<dbReference type="FunFam" id="3.40.50.1860:FF:000002">
    <property type="entry name" value="Glutamate racemase"/>
    <property type="match status" value="1"/>
</dbReference>
<dbReference type="GO" id="GO:0009252">
    <property type="term" value="P:peptidoglycan biosynthetic process"/>
    <property type="evidence" value="ECO:0007669"/>
    <property type="project" value="UniProtKB-UniRule"/>
</dbReference>
<evidence type="ECO:0000256" key="13">
    <source>
        <dbReference type="ARBA" id="ARBA00051875"/>
    </source>
</evidence>
<dbReference type="GO" id="GO:0017111">
    <property type="term" value="F:ribonucleoside triphosphate phosphatase activity"/>
    <property type="evidence" value="ECO:0007669"/>
    <property type="project" value="InterPro"/>
</dbReference>
<evidence type="ECO:0000256" key="3">
    <source>
        <dbReference type="ARBA" id="ARBA00011738"/>
    </source>
</evidence>
<comment type="function">
    <text evidence="15">Provides the (R)-glutamate required for cell wall biosynthesis.</text>
</comment>
<dbReference type="HAMAP" id="MF_01405">
    <property type="entry name" value="Non_canon_purine_NTPase"/>
    <property type="match status" value="1"/>
</dbReference>
<evidence type="ECO:0000256" key="9">
    <source>
        <dbReference type="ARBA" id="ARBA00022984"/>
    </source>
</evidence>
<dbReference type="GO" id="GO:0035870">
    <property type="term" value="F:dITP diphosphatase activity"/>
    <property type="evidence" value="ECO:0007669"/>
    <property type="project" value="UniProtKB-UniRule"/>
</dbReference>
<dbReference type="Gene3D" id="3.40.50.1860">
    <property type="match status" value="2"/>
</dbReference>
<dbReference type="NCBIfam" id="TIGR00042">
    <property type="entry name" value="RdgB/HAM1 family non-canonical purine NTP pyrophosphatase"/>
    <property type="match status" value="1"/>
</dbReference>
<accession>A0A2R5HKP5</accession>
<dbReference type="GO" id="GO:0009146">
    <property type="term" value="P:purine nucleoside triphosphate catabolic process"/>
    <property type="evidence" value="ECO:0007669"/>
    <property type="project" value="UniProtKB-UniRule"/>
</dbReference>
<dbReference type="InterPro" id="IPR020922">
    <property type="entry name" value="dITP/XTP_pyrophosphatase"/>
</dbReference>
<feature type="binding site" evidence="15">
    <location>
        <begin position="42"/>
        <end position="43"/>
    </location>
    <ligand>
        <name>substrate</name>
    </ligand>
</feature>
<evidence type="ECO:0000256" key="10">
    <source>
        <dbReference type="ARBA" id="ARBA00023080"/>
    </source>
</evidence>
<keyword evidence="11 15" id="KW-0413">Isomerase</keyword>
<feature type="binding site" evidence="15">
    <location>
        <begin position="74"/>
        <end position="75"/>
    </location>
    <ligand>
        <name>substrate</name>
    </ligand>
</feature>
<dbReference type="OrthoDB" id="9801055at2"/>
<comment type="catalytic activity">
    <reaction evidence="1 15">
        <text>L-glutamate = D-glutamate</text>
        <dbReference type="Rhea" id="RHEA:12813"/>
        <dbReference type="ChEBI" id="CHEBI:29985"/>
        <dbReference type="ChEBI" id="CHEBI:29986"/>
        <dbReference type="EC" id="5.1.1.3"/>
    </reaction>
</comment>
<dbReference type="FunFam" id="3.90.950.10:FF:000001">
    <property type="entry name" value="dITP/XTP pyrophosphatase"/>
    <property type="match status" value="1"/>
</dbReference>
<dbReference type="PANTHER" id="PTHR21198:SF2">
    <property type="entry name" value="GLUTAMATE RACEMASE"/>
    <property type="match status" value="1"/>
</dbReference>
<evidence type="ECO:0000256" key="2">
    <source>
        <dbReference type="ARBA" id="ARBA00008023"/>
    </source>
</evidence>
<dbReference type="NCBIfam" id="TIGR00067">
    <property type="entry name" value="glut_race"/>
    <property type="match status" value="1"/>
</dbReference>
<feature type="binding site" evidence="16">
    <location>
        <position position="448"/>
    </location>
    <ligand>
        <name>substrate</name>
    </ligand>
</feature>
<organism evidence="18 19">
    <name type="scientific">Lactococcus termiticola</name>
    <dbReference type="NCBI Taxonomy" id="2169526"/>
    <lineage>
        <taxon>Bacteria</taxon>
        <taxon>Bacillati</taxon>
        <taxon>Bacillota</taxon>
        <taxon>Bacilli</taxon>
        <taxon>Lactobacillales</taxon>
        <taxon>Streptococcaceae</taxon>
        <taxon>Lactococcus</taxon>
    </lineage>
</organism>
<evidence type="ECO:0000256" key="16">
    <source>
        <dbReference type="HAMAP-Rule" id="MF_01405"/>
    </source>
</evidence>
<keyword evidence="4 16" id="KW-0479">Metal-binding</keyword>
<dbReference type="GO" id="GO:0036222">
    <property type="term" value="F:XTP diphosphatase activity"/>
    <property type="evidence" value="ECO:0007669"/>
    <property type="project" value="UniProtKB-UniRule"/>
</dbReference>
<protein>
    <recommendedName>
        <fullName evidence="15 16">Multifunctional fusion protein</fullName>
    </recommendedName>
    <domain>
        <recommendedName>
            <fullName evidence="16">dITP/XTP pyrophosphatase</fullName>
            <ecNumber evidence="16">3.6.1.66</ecNumber>
        </recommendedName>
        <alternativeName>
            <fullName evidence="16">Non-canonical purine NTP pyrophosphatase</fullName>
        </alternativeName>
        <alternativeName>
            <fullName evidence="16">Non-standard purine NTP pyrophosphatase</fullName>
        </alternativeName>
        <alternativeName>
            <fullName evidence="16">Nucleoside-triphosphate diphosphatase</fullName>
        </alternativeName>
        <alternativeName>
            <fullName evidence="16">Nucleoside-triphosphate pyrophosphatase</fullName>
            <shortName evidence="16">NTPase</shortName>
        </alternativeName>
    </domain>
    <domain>
        <recommendedName>
            <fullName evidence="15">Glutamate racemase</fullName>
            <ecNumber evidence="15">5.1.1.3</ecNumber>
        </recommendedName>
    </domain>
</protein>
<dbReference type="GO" id="GO:0008360">
    <property type="term" value="P:regulation of cell shape"/>
    <property type="evidence" value="ECO:0007669"/>
    <property type="project" value="UniProtKB-KW"/>
</dbReference>
<dbReference type="NCBIfam" id="NF002035">
    <property type="entry name" value="PRK00865.1-3"/>
    <property type="match status" value="1"/>
</dbReference>
<dbReference type="InterPro" id="IPR033134">
    <property type="entry name" value="Asp/Glu_racemase_AS_2"/>
</dbReference>
<comment type="pathway">
    <text evidence="15">Cell wall biogenesis; peptidoglycan biosynthesis.</text>
</comment>
<dbReference type="UniPathway" id="UPA00219"/>
<dbReference type="GO" id="GO:0009117">
    <property type="term" value="P:nucleotide metabolic process"/>
    <property type="evidence" value="ECO:0007669"/>
    <property type="project" value="UniProtKB-KW"/>
</dbReference>
<dbReference type="GO" id="GO:0008881">
    <property type="term" value="F:glutamate racemase activity"/>
    <property type="evidence" value="ECO:0007669"/>
    <property type="project" value="UniProtKB-UniRule"/>
</dbReference>
<evidence type="ECO:0000256" key="17">
    <source>
        <dbReference type="RuleBase" id="RU003781"/>
    </source>
</evidence>
<dbReference type="SUPFAM" id="SSF53681">
    <property type="entry name" value="Aspartate/glutamate racemase"/>
    <property type="match status" value="2"/>
</dbReference>
<feature type="active site" description="Proton acceptor" evidence="16">
    <location>
        <position position="340"/>
    </location>
</feature>
<evidence type="ECO:0000313" key="18">
    <source>
        <dbReference type="EMBL" id="GBG97191.1"/>
    </source>
</evidence>
<keyword evidence="19" id="KW-1185">Reference proteome</keyword>
<dbReference type="GO" id="GO:0046872">
    <property type="term" value="F:metal ion binding"/>
    <property type="evidence" value="ECO:0007669"/>
    <property type="project" value="UniProtKB-KW"/>
</dbReference>
<comment type="similarity">
    <text evidence="15">Belongs to the aspartate/glutamate racemases family.</text>
</comment>
<dbReference type="InterPro" id="IPR029001">
    <property type="entry name" value="ITPase-like_fam"/>
</dbReference>
<dbReference type="Proteomes" id="UP000245021">
    <property type="component" value="Unassembled WGS sequence"/>
</dbReference>
<dbReference type="EMBL" id="BFFO01000008">
    <property type="protein sequence ID" value="GBG97191.1"/>
    <property type="molecule type" value="Genomic_DNA"/>
</dbReference>
<dbReference type="Pfam" id="PF01177">
    <property type="entry name" value="Asp_Glu_race"/>
    <property type="match status" value="1"/>
</dbReference>
<comment type="caution">
    <text evidence="18">The sequence shown here is derived from an EMBL/GenBank/DDBJ whole genome shotgun (WGS) entry which is preliminary data.</text>
</comment>